<dbReference type="RefSeq" id="WP_346759778.1">
    <property type="nucleotide sequence ID" value="NZ_JAUJEB010000004.1"/>
</dbReference>
<dbReference type="InterPro" id="IPR007791">
    <property type="entry name" value="DjlA_N"/>
</dbReference>
<name>A0ABT8LCG9_9BACT</name>
<proteinExistence type="predicted"/>
<sequence>MKNTETLTKFTESTLSLCYLVSNVNGDMNHYESRMYEFIKHEENISEEDADSILNEIESLSPEYIFDRGIKALTKCEKTDQIKCLAWMNKIANADGYLADQEWSIIYKTYKKELDITLEEILEFELPELDYTFYISQN</sequence>
<dbReference type="Gene3D" id="1.10.3680.10">
    <property type="entry name" value="TerB-like"/>
    <property type="match status" value="1"/>
</dbReference>
<organism evidence="2 3">
    <name type="scientific">Agaribacillus aureus</name>
    <dbReference type="NCBI Taxonomy" id="3051825"/>
    <lineage>
        <taxon>Bacteria</taxon>
        <taxon>Pseudomonadati</taxon>
        <taxon>Bacteroidota</taxon>
        <taxon>Cytophagia</taxon>
        <taxon>Cytophagales</taxon>
        <taxon>Splendidivirgaceae</taxon>
        <taxon>Agaribacillus</taxon>
    </lineage>
</organism>
<feature type="domain" description="Co-chaperone DjlA N-terminal" evidence="1">
    <location>
        <begin position="13"/>
        <end position="108"/>
    </location>
</feature>
<reference evidence="2" key="1">
    <citation type="submission" date="2023-06" db="EMBL/GenBank/DDBJ databases">
        <title>Genomic of Agaribacillus aureum.</title>
        <authorList>
            <person name="Wang G."/>
        </authorList>
    </citation>
    <scope>NUCLEOTIDE SEQUENCE</scope>
    <source>
        <strain evidence="2">BMA12</strain>
    </source>
</reference>
<dbReference type="InterPro" id="IPR029024">
    <property type="entry name" value="TerB-like"/>
</dbReference>
<protein>
    <submittedName>
        <fullName evidence="2">TerB family tellurite resistance protein</fullName>
    </submittedName>
</protein>
<comment type="caution">
    <text evidence="2">The sequence shown here is derived from an EMBL/GenBank/DDBJ whole genome shotgun (WGS) entry which is preliminary data.</text>
</comment>
<evidence type="ECO:0000259" key="1">
    <source>
        <dbReference type="Pfam" id="PF05099"/>
    </source>
</evidence>
<dbReference type="Proteomes" id="UP001172083">
    <property type="component" value="Unassembled WGS sequence"/>
</dbReference>
<dbReference type="Pfam" id="PF05099">
    <property type="entry name" value="TerB"/>
    <property type="match status" value="1"/>
</dbReference>
<dbReference type="EMBL" id="JAUJEB010000004">
    <property type="protein sequence ID" value="MDN5214445.1"/>
    <property type="molecule type" value="Genomic_DNA"/>
</dbReference>
<gene>
    <name evidence="2" type="ORF">QQ020_20360</name>
</gene>
<evidence type="ECO:0000313" key="2">
    <source>
        <dbReference type="EMBL" id="MDN5214445.1"/>
    </source>
</evidence>
<accession>A0ABT8LCG9</accession>
<dbReference type="SUPFAM" id="SSF158682">
    <property type="entry name" value="TerB-like"/>
    <property type="match status" value="1"/>
</dbReference>
<evidence type="ECO:0000313" key="3">
    <source>
        <dbReference type="Proteomes" id="UP001172083"/>
    </source>
</evidence>
<keyword evidence="3" id="KW-1185">Reference proteome</keyword>